<dbReference type="KEGG" id="dpte:113790397"/>
<dbReference type="InParanoid" id="A0A6P6XQV0"/>
<dbReference type="Pfam" id="PF02827">
    <property type="entry name" value="PKI"/>
    <property type="match status" value="1"/>
</dbReference>
<evidence type="ECO:0000256" key="1">
    <source>
        <dbReference type="ARBA" id="ARBA00002844"/>
    </source>
</evidence>
<keyword evidence="3" id="KW-0649">Protein kinase inhibitor</keyword>
<accession>A0A6P6XQV0</accession>
<protein>
    <submittedName>
        <fullName evidence="6">Uncharacterized protein LOC113790397 isoform X1</fullName>
    </submittedName>
</protein>
<dbReference type="PANTHER" id="PTHR15416">
    <property type="entry name" value="CAMP-DEPENDENT PROTEIN KINASE INHIBITOR/PKI"/>
    <property type="match status" value="1"/>
</dbReference>
<reference evidence="6" key="1">
    <citation type="submission" date="2025-08" db="UniProtKB">
        <authorList>
            <consortium name="RefSeq"/>
        </authorList>
    </citation>
    <scope>IDENTIFICATION</scope>
    <source>
        <strain evidence="6">Airmid</strain>
    </source>
</reference>
<dbReference type="AlphaFoldDB" id="A0A6P6XQV0"/>
<feature type="region of interest" description="Disordered" evidence="4">
    <location>
        <begin position="1"/>
        <end position="24"/>
    </location>
</feature>
<feature type="compositionally biased region" description="Polar residues" evidence="4">
    <location>
        <begin position="10"/>
        <end position="24"/>
    </location>
</feature>
<evidence type="ECO:0000313" key="6">
    <source>
        <dbReference type="RefSeq" id="XP_027195862.1"/>
    </source>
</evidence>
<sequence>MGDQQQQQQPSTSGITNITESQDNMNVMASINASSTAATTTAVTTTTMDQSGCHIDDEFLNTGRTGRRNALGDILDENSAYLTTAELPDQLSSLSFESSGGGKDQSCSLQSTPSTSNCHQSSSSSS</sequence>
<evidence type="ECO:0000256" key="2">
    <source>
        <dbReference type="ARBA" id="ARBA00006393"/>
    </source>
</evidence>
<evidence type="ECO:0000256" key="3">
    <source>
        <dbReference type="ARBA" id="ARBA00023013"/>
    </source>
</evidence>
<evidence type="ECO:0000256" key="4">
    <source>
        <dbReference type="SAM" id="MobiDB-lite"/>
    </source>
</evidence>
<organism evidence="5 6">
    <name type="scientific">Dermatophagoides pteronyssinus</name>
    <name type="common">European house dust mite</name>
    <dbReference type="NCBI Taxonomy" id="6956"/>
    <lineage>
        <taxon>Eukaryota</taxon>
        <taxon>Metazoa</taxon>
        <taxon>Ecdysozoa</taxon>
        <taxon>Arthropoda</taxon>
        <taxon>Chelicerata</taxon>
        <taxon>Arachnida</taxon>
        <taxon>Acari</taxon>
        <taxon>Acariformes</taxon>
        <taxon>Sarcoptiformes</taxon>
        <taxon>Astigmata</taxon>
        <taxon>Psoroptidia</taxon>
        <taxon>Analgoidea</taxon>
        <taxon>Pyroglyphidae</taxon>
        <taxon>Dermatophagoidinae</taxon>
        <taxon>Dermatophagoides</taxon>
    </lineage>
</organism>
<comment type="function">
    <text evidence="1">Extremely potent competitive inhibitor of cAMP-dependent protein kinase activity, this protein interacts with the catalytic subunit of the enzyme after the cAMP-induced dissociation of its regulatory chains.</text>
</comment>
<dbReference type="GO" id="GO:0004862">
    <property type="term" value="F:cAMP-dependent protein kinase inhibitor activity"/>
    <property type="evidence" value="ECO:0007669"/>
    <property type="project" value="InterPro"/>
</dbReference>
<evidence type="ECO:0000313" key="5">
    <source>
        <dbReference type="Proteomes" id="UP000515146"/>
    </source>
</evidence>
<feature type="region of interest" description="Disordered" evidence="4">
    <location>
        <begin position="92"/>
        <end position="126"/>
    </location>
</feature>
<comment type="similarity">
    <text evidence="2">Belongs to the PKI family.</text>
</comment>
<keyword evidence="5" id="KW-1185">Reference proteome</keyword>
<dbReference type="RefSeq" id="XP_027195862.1">
    <property type="nucleotide sequence ID" value="XM_027340061.1"/>
</dbReference>
<dbReference type="OrthoDB" id="6380180at2759"/>
<name>A0A6P6XQV0_DERPT</name>
<gene>
    <name evidence="6" type="primary">LOC113790397</name>
</gene>
<feature type="compositionally biased region" description="Low complexity" evidence="4">
    <location>
        <begin position="111"/>
        <end position="126"/>
    </location>
</feature>
<dbReference type="InterPro" id="IPR004171">
    <property type="entry name" value="cAMP_dep_PKI"/>
</dbReference>
<dbReference type="Proteomes" id="UP000515146">
    <property type="component" value="Unplaced"/>
</dbReference>
<proteinExistence type="inferred from homology"/>